<feature type="transmembrane region" description="Helical" evidence="2">
    <location>
        <begin position="291"/>
        <end position="316"/>
    </location>
</feature>
<keyword evidence="2" id="KW-0472">Membrane</keyword>
<dbReference type="SMART" id="SM00530">
    <property type="entry name" value="HTH_XRE"/>
    <property type="match status" value="1"/>
</dbReference>
<proteinExistence type="predicted"/>
<sequence length="358" mass="38947">MSNFKTNLQYLRAQRNMTQEQLAMLLGVSRQAISKWESEKAYPEMDKLLVICDLFDVTLDDLVIGDVAQPRRNASRTQGNTDEPEDMGMVPPADGARPPLAMLQQNPAPLPRDITGYEAHMRSFDAKIPAGIFAIVFGVGAGMFFDSDNSILGLSPLNDFLMFLCIVLGVIIGLVFLVPAGLGHSAFMRSHPYVEDFYTEHDHAEARRTLTVALIGGIGLILIGLAQLIFTTEYLHAEDGWPVGVFLMLVACGVASIVYGGLHFGRLNLAGYNKTAEQEYREAKGLTDSYGMVNGAICGTIMMVATIVGLTMLFGFDGGPRGLFWLSWVIGGLLCGISSVIIEAVKASHIKHDDDIIV</sequence>
<name>A0A4Q5A807_9BIFI</name>
<evidence type="ECO:0000259" key="3">
    <source>
        <dbReference type="PROSITE" id="PS50943"/>
    </source>
</evidence>
<evidence type="ECO:0000256" key="1">
    <source>
        <dbReference type="ARBA" id="ARBA00023125"/>
    </source>
</evidence>
<feature type="transmembrane region" description="Helical" evidence="2">
    <location>
        <begin position="160"/>
        <end position="182"/>
    </location>
</feature>
<reference evidence="4 5" key="1">
    <citation type="submission" date="2018-12" db="EMBL/GenBank/DDBJ databases">
        <title>Unveiling genomic diversity among members of the Bifidobacterium pseudolongum species, a widely distributed gut commensal of the animal kingdom.</title>
        <authorList>
            <person name="Lugli G.A."/>
            <person name="Duranti S."/>
            <person name="Albert K."/>
            <person name="Mancabelli L."/>
            <person name="Napoli S."/>
            <person name="Viappiani A."/>
            <person name="Anzalone R."/>
            <person name="Longhi G."/>
            <person name="Milani C."/>
            <person name="Turroni F."/>
            <person name="Alessandri G."/>
            <person name="Sela D.A."/>
            <person name="Van Sinderen D."/>
            <person name="Ventura M."/>
        </authorList>
    </citation>
    <scope>NUCLEOTIDE SEQUENCE [LARGE SCALE GENOMIC DNA]</scope>
    <source>
        <strain evidence="4 5">2054B</strain>
    </source>
</reference>
<dbReference type="InterPro" id="IPR010982">
    <property type="entry name" value="Lambda_DNA-bd_dom_sf"/>
</dbReference>
<evidence type="ECO:0000313" key="4">
    <source>
        <dbReference type="EMBL" id="RYQ20362.1"/>
    </source>
</evidence>
<gene>
    <name evidence="4" type="ORF">PG2054B_0816</name>
</gene>
<organism evidence="4 5">
    <name type="scientific">Bifidobacterium pseudolongum subsp. pseudolongum</name>
    <dbReference type="NCBI Taxonomy" id="31954"/>
    <lineage>
        <taxon>Bacteria</taxon>
        <taxon>Bacillati</taxon>
        <taxon>Actinomycetota</taxon>
        <taxon>Actinomycetes</taxon>
        <taxon>Bifidobacteriales</taxon>
        <taxon>Bifidobacteriaceae</taxon>
        <taxon>Bifidobacterium</taxon>
    </lineage>
</organism>
<keyword evidence="2" id="KW-0812">Transmembrane</keyword>
<feature type="transmembrane region" description="Helical" evidence="2">
    <location>
        <begin position="241"/>
        <end position="262"/>
    </location>
</feature>
<dbReference type="PANTHER" id="PTHR46558">
    <property type="entry name" value="TRACRIPTIONAL REGULATORY PROTEIN-RELATED-RELATED"/>
    <property type="match status" value="1"/>
</dbReference>
<keyword evidence="1" id="KW-0238">DNA-binding</keyword>
<dbReference type="GO" id="GO:0003677">
    <property type="term" value="F:DNA binding"/>
    <property type="evidence" value="ECO:0007669"/>
    <property type="project" value="UniProtKB-KW"/>
</dbReference>
<dbReference type="AlphaFoldDB" id="A0A4Q5A807"/>
<accession>A0A4Q5A807</accession>
<comment type="caution">
    <text evidence="4">The sequence shown here is derived from an EMBL/GenBank/DDBJ whole genome shotgun (WGS) entry which is preliminary data.</text>
</comment>
<dbReference type="PANTHER" id="PTHR46558:SF4">
    <property type="entry name" value="DNA-BIDING PHAGE PROTEIN"/>
    <property type="match status" value="1"/>
</dbReference>
<feature type="transmembrane region" description="Helical" evidence="2">
    <location>
        <begin position="128"/>
        <end position="145"/>
    </location>
</feature>
<dbReference type="Gene3D" id="1.10.260.40">
    <property type="entry name" value="lambda repressor-like DNA-binding domains"/>
    <property type="match status" value="1"/>
</dbReference>
<dbReference type="Proteomes" id="UP000294221">
    <property type="component" value="Unassembled WGS sequence"/>
</dbReference>
<dbReference type="CDD" id="cd00093">
    <property type="entry name" value="HTH_XRE"/>
    <property type="match status" value="1"/>
</dbReference>
<feature type="domain" description="HTH cro/C1-type" evidence="3">
    <location>
        <begin position="8"/>
        <end position="62"/>
    </location>
</feature>
<dbReference type="PROSITE" id="PS50943">
    <property type="entry name" value="HTH_CROC1"/>
    <property type="match status" value="1"/>
</dbReference>
<dbReference type="RefSeq" id="WP_130013066.1">
    <property type="nucleotide sequence ID" value="NZ_RYUN01000007.1"/>
</dbReference>
<dbReference type="Pfam" id="PF01381">
    <property type="entry name" value="HTH_3"/>
    <property type="match status" value="1"/>
</dbReference>
<protein>
    <submittedName>
        <fullName evidence="4">XRE family transcriptional regulator</fullName>
    </submittedName>
</protein>
<dbReference type="SUPFAM" id="SSF47413">
    <property type="entry name" value="lambda repressor-like DNA-binding domains"/>
    <property type="match status" value="1"/>
</dbReference>
<dbReference type="EMBL" id="RYUN01000007">
    <property type="protein sequence ID" value="RYQ20362.1"/>
    <property type="molecule type" value="Genomic_DNA"/>
</dbReference>
<dbReference type="InterPro" id="IPR001387">
    <property type="entry name" value="Cro/C1-type_HTH"/>
</dbReference>
<feature type="transmembrane region" description="Helical" evidence="2">
    <location>
        <begin position="322"/>
        <end position="342"/>
    </location>
</feature>
<evidence type="ECO:0000313" key="5">
    <source>
        <dbReference type="Proteomes" id="UP000294221"/>
    </source>
</evidence>
<keyword evidence="2" id="KW-1133">Transmembrane helix</keyword>
<evidence type="ECO:0000256" key="2">
    <source>
        <dbReference type="SAM" id="Phobius"/>
    </source>
</evidence>
<feature type="transmembrane region" description="Helical" evidence="2">
    <location>
        <begin position="210"/>
        <end position="229"/>
    </location>
</feature>